<comment type="caution">
    <text evidence="5">The sequence shown here is derived from an EMBL/GenBank/DDBJ whole genome shotgun (WGS) entry which is preliminary data.</text>
</comment>
<dbReference type="Proteomes" id="UP000462362">
    <property type="component" value="Unassembled WGS sequence"/>
</dbReference>
<dbReference type="AlphaFoldDB" id="A0A6I3SBM7"/>
<keyword evidence="3" id="KW-1015">Disulfide bond</keyword>
<dbReference type="GO" id="GO:0017004">
    <property type="term" value="P:cytochrome complex assembly"/>
    <property type="evidence" value="ECO:0007669"/>
    <property type="project" value="UniProtKB-KW"/>
</dbReference>
<dbReference type="InterPro" id="IPR036249">
    <property type="entry name" value="Thioredoxin-like_sf"/>
</dbReference>
<organism evidence="5 6">
    <name type="scientific">Parasutterella excrementihominis</name>
    <dbReference type="NCBI Taxonomy" id="487175"/>
    <lineage>
        <taxon>Bacteria</taxon>
        <taxon>Pseudomonadati</taxon>
        <taxon>Pseudomonadota</taxon>
        <taxon>Betaproteobacteria</taxon>
        <taxon>Burkholderiales</taxon>
        <taxon>Sutterellaceae</taxon>
        <taxon>Parasutterella</taxon>
    </lineage>
</organism>
<dbReference type="GO" id="GO:0030313">
    <property type="term" value="C:cell envelope"/>
    <property type="evidence" value="ECO:0007669"/>
    <property type="project" value="UniProtKB-SubCell"/>
</dbReference>
<comment type="subcellular location">
    <subcellularLocation>
        <location evidence="1">Cell envelope</location>
    </subcellularLocation>
</comment>
<dbReference type="RefSeq" id="WP_155168269.1">
    <property type="nucleotide sequence ID" value="NZ_CAUABC010000050.1"/>
</dbReference>
<dbReference type="PANTHER" id="PTHR42852">
    <property type="entry name" value="THIOL:DISULFIDE INTERCHANGE PROTEIN DSBE"/>
    <property type="match status" value="1"/>
</dbReference>
<dbReference type="PROSITE" id="PS51352">
    <property type="entry name" value="THIOREDOXIN_2"/>
    <property type="match status" value="1"/>
</dbReference>
<dbReference type="Gene3D" id="3.40.30.10">
    <property type="entry name" value="Glutaredoxin"/>
    <property type="match status" value="1"/>
</dbReference>
<gene>
    <name evidence="5" type="ORF">GMD42_08500</name>
</gene>
<keyword evidence="4" id="KW-0676">Redox-active center</keyword>
<evidence type="ECO:0000256" key="1">
    <source>
        <dbReference type="ARBA" id="ARBA00004196"/>
    </source>
</evidence>
<evidence type="ECO:0000313" key="6">
    <source>
        <dbReference type="Proteomes" id="UP000462362"/>
    </source>
</evidence>
<evidence type="ECO:0000313" key="5">
    <source>
        <dbReference type="EMBL" id="MTU43659.1"/>
    </source>
</evidence>
<dbReference type="Pfam" id="PF00578">
    <property type="entry name" value="AhpC-TSA"/>
    <property type="match status" value="1"/>
</dbReference>
<proteinExistence type="predicted"/>
<dbReference type="CDD" id="cd02966">
    <property type="entry name" value="TlpA_like_family"/>
    <property type="match status" value="1"/>
</dbReference>
<dbReference type="GO" id="GO:0016209">
    <property type="term" value="F:antioxidant activity"/>
    <property type="evidence" value="ECO:0007669"/>
    <property type="project" value="InterPro"/>
</dbReference>
<name>A0A6I3SBM7_9BURK</name>
<dbReference type="InterPro" id="IPR013766">
    <property type="entry name" value="Thioredoxin_domain"/>
</dbReference>
<dbReference type="GO" id="GO:0016491">
    <property type="term" value="F:oxidoreductase activity"/>
    <property type="evidence" value="ECO:0007669"/>
    <property type="project" value="InterPro"/>
</dbReference>
<reference evidence="5 6" key="1">
    <citation type="journal article" date="2019" name="Nat. Med.">
        <title>A library of human gut bacterial isolates paired with longitudinal multiomics data enables mechanistic microbiome research.</title>
        <authorList>
            <person name="Poyet M."/>
            <person name="Groussin M."/>
            <person name="Gibbons S.M."/>
            <person name="Avila-Pacheco J."/>
            <person name="Jiang X."/>
            <person name="Kearney S.M."/>
            <person name="Perrotta A.R."/>
            <person name="Berdy B."/>
            <person name="Zhao S."/>
            <person name="Lieberman T.D."/>
            <person name="Swanson P.K."/>
            <person name="Smith M."/>
            <person name="Roesemann S."/>
            <person name="Alexander J.E."/>
            <person name="Rich S.A."/>
            <person name="Livny J."/>
            <person name="Vlamakis H."/>
            <person name="Clish C."/>
            <person name="Bullock K."/>
            <person name="Deik A."/>
            <person name="Scott J."/>
            <person name="Pierce K.A."/>
            <person name="Xavier R.J."/>
            <person name="Alm E.J."/>
        </authorList>
    </citation>
    <scope>NUCLEOTIDE SEQUENCE [LARGE SCALE GENOMIC DNA]</scope>
    <source>
        <strain evidence="5 6">BIOML-A2</strain>
    </source>
</reference>
<dbReference type="InterPro" id="IPR050553">
    <property type="entry name" value="Thioredoxin_ResA/DsbE_sf"/>
</dbReference>
<protein>
    <submittedName>
        <fullName evidence="5">Redoxin domain-containing protein</fullName>
    </submittedName>
</protein>
<keyword evidence="2" id="KW-0201">Cytochrome c-type biogenesis</keyword>
<dbReference type="EMBL" id="WNCL01000025">
    <property type="protein sequence ID" value="MTU43659.1"/>
    <property type="molecule type" value="Genomic_DNA"/>
</dbReference>
<evidence type="ECO:0000256" key="4">
    <source>
        <dbReference type="ARBA" id="ARBA00023284"/>
    </source>
</evidence>
<sequence length="198" mass="21988">MNLSFKLLVAVAVFVASFAVGAQTIFSSSGYSTGEALEKPMVMKPFVEFSKARPLPELRIFTLEGEKVDLAKYRGKLLILNVWGTWCTPCIREIPQLIDLQKQLKGSNIEIVGVAVDKSVAGISKFLARHKMSEFNTWSDPTESIEDVMPLEVVPTNYIIDGAGNIVGYLPGYLPWDDKDVMPFLKKLAEKYAKPKAN</sequence>
<evidence type="ECO:0000256" key="2">
    <source>
        <dbReference type="ARBA" id="ARBA00022748"/>
    </source>
</evidence>
<dbReference type="SUPFAM" id="SSF52833">
    <property type="entry name" value="Thioredoxin-like"/>
    <property type="match status" value="1"/>
</dbReference>
<dbReference type="PANTHER" id="PTHR42852:SF6">
    <property type="entry name" value="THIOL:DISULFIDE INTERCHANGE PROTEIN DSBE"/>
    <property type="match status" value="1"/>
</dbReference>
<accession>A0A6I3SBM7</accession>
<evidence type="ECO:0000256" key="3">
    <source>
        <dbReference type="ARBA" id="ARBA00023157"/>
    </source>
</evidence>
<dbReference type="InterPro" id="IPR000866">
    <property type="entry name" value="AhpC/TSA"/>
</dbReference>